<dbReference type="Proteomes" id="UP000365297">
    <property type="component" value="Unassembled WGS sequence"/>
</dbReference>
<protein>
    <submittedName>
        <fullName evidence="1">Uncharacterized protein</fullName>
    </submittedName>
</protein>
<dbReference type="InterPro" id="IPR021695">
    <property type="entry name" value="Phage_KPP10_Orf10"/>
</dbReference>
<dbReference type="NCBIfam" id="NF047581">
    <property type="entry name" value="gp105_phage_fam"/>
    <property type="match status" value="1"/>
</dbReference>
<accession>A0A9P1SZQ3</accession>
<dbReference type="RefSeq" id="WP_058831798.1">
    <property type="nucleotide sequence ID" value="NZ_CP111150.1"/>
</dbReference>
<evidence type="ECO:0000313" key="2">
    <source>
        <dbReference type="Proteomes" id="UP000365297"/>
    </source>
</evidence>
<proteinExistence type="predicted"/>
<organism evidence="1 2">
    <name type="scientific">Listeria monocytogenes</name>
    <dbReference type="NCBI Taxonomy" id="1639"/>
    <lineage>
        <taxon>Bacteria</taxon>
        <taxon>Bacillati</taxon>
        <taxon>Bacillota</taxon>
        <taxon>Bacilli</taxon>
        <taxon>Bacillales</taxon>
        <taxon>Listeriaceae</taxon>
        <taxon>Listeria</taxon>
    </lineage>
</organism>
<dbReference type="AlphaFoldDB" id="A0A9P1SZQ3"/>
<dbReference type="EMBL" id="AAAIXK010000002">
    <property type="protein sequence ID" value="EAC5549456.1"/>
    <property type="molecule type" value="Genomic_DNA"/>
</dbReference>
<sequence length="133" mass="14268">MANEMATYDANTVSTIVNGIAMFGFSDGDMVSCSKDSNNVEIKSDAQGNSSAAVNNDRMGTIKIDLAQTSPCYPKLIDIANRQLKVPVYVINGKEKIGGSMAFIEKLPDAGFGKSVGTRSFTFKVLDYTHTAQ</sequence>
<evidence type="ECO:0000313" key="1">
    <source>
        <dbReference type="EMBL" id="EAC5549456.1"/>
    </source>
</evidence>
<gene>
    <name evidence="1" type="ORF">ARY78_03305</name>
</gene>
<name>A0A9P1SZQ3_LISMN</name>
<reference evidence="1 2" key="1">
    <citation type="submission" date="2018-06" db="EMBL/GenBank/DDBJ databases">
        <authorList>
            <consortium name="GenomeTrakr: Next Generation Sequencing Network for Food Pathogen Tracability"/>
        </authorList>
    </citation>
    <scope>NUCLEOTIDE SEQUENCE [LARGE SCALE GENOMIC DNA]</scope>
    <source>
        <strain evidence="1 2">FDA00007096</strain>
    </source>
</reference>
<comment type="caution">
    <text evidence="1">The sequence shown here is derived from an EMBL/GenBank/DDBJ whole genome shotgun (WGS) entry which is preliminary data.</text>
</comment>